<feature type="transmembrane region" description="Helical" evidence="5">
    <location>
        <begin position="388"/>
        <end position="416"/>
    </location>
</feature>
<keyword evidence="8" id="KW-1185">Reference proteome</keyword>
<sequence>MTEQSPDDGDHHWPMLRSLRGWRISALPADLAAGLTLAAIAIPEQMATAKLGGFTPETGFFAFMAGSLGFALFGANRFLSCGADSTITPIFAGGLALLAAGGSPEYGSLAAGLALLVGVMLVLAGGFRLGGIANLLSVPVTVGFLAGIAVHIIVSQLPGVLGLPSPSGPTLERIVTLAGELGKANPYTIIIGFGVLATVTVCERISARIPGALIALAASTLFVIAAGLETRGVPVIGEISGALPMPSVPLIGPEQWAKLVPLAFLIAVVVMVQTSATTRSFPSDPSRPADVDRDFLGAGAGSLLGGLFGAFPVNASPPRTGIVVETGGRSQLAGLLAAVIVLLLVLFGARLLAHVPEAALGGVLLFVALRIIRVSQIVSVYRASKGEFLLIVATAAAIVVLPIEQGVALGIALSLLHGIWSTTRAHLIAFERVPETTIWWPAHPQIKGEVLSDIAVVGFQAPLSFLNATTFRADLQHMLRSRKPRLVVFEASAIVEIDFTAAQALREVIRLCNEAGTIFAVARLESLRAQAAFERFGLYDVLPRDRVFHSVDLALRKLQGDHQKGPATL</sequence>
<feature type="transmembrane region" description="Helical" evidence="5">
    <location>
        <begin position="60"/>
        <end position="79"/>
    </location>
</feature>
<feature type="transmembrane region" description="Helical" evidence="5">
    <location>
        <begin position="86"/>
        <end position="103"/>
    </location>
</feature>
<gene>
    <name evidence="7" type="ORF">S58_20010</name>
</gene>
<dbReference type="InterPro" id="IPR002645">
    <property type="entry name" value="STAS_dom"/>
</dbReference>
<dbReference type="Gene3D" id="3.30.750.24">
    <property type="entry name" value="STAS domain"/>
    <property type="match status" value="1"/>
</dbReference>
<organism evidence="7 8">
    <name type="scientific">Bradyrhizobium oligotrophicum S58</name>
    <dbReference type="NCBI Taxonomy" id="1245469"/>
    <lineage>
        <taxon>Bacteria</taxon>
        <taxon>Pseudomonadati</taxon>
        <taxon>Pseudomonadota</taxon>
        <taxon>Alphaproteobacteria</taxon>
        <taxon>Hyphomicrobiales</taxon>
        <taxon>Nitrobacteraceae</taxon>
        <taxon>Bradyrhizobium</taxon>
    </lineage>
</organism>
<evidence type="ECO:0000256" key="3">
    <source>
        <dbReference type="ARBA" id="ARBA00022989"/>
    </source>
</evidence>
<protein>
    <submittedName>
        <fullName evidence="7">Sulfate transporter</fullName>
    </submittedName>
</protein>
<evidence type="ECO:0000259" key="6">
    <source>
        <dbReference type="PROSITE" id="PS50801"/>
    </source>
</evidence>
<dbReference type="GeneID" id="301815917"/>
<keyword evidence="2 5" id="KW-0812">Transmembrane</keyword>
<proteinExistence type="predicted"/>
<evidence type="ECO:0000313" key="7">
    <source>
        <dbReference type="EMBL" id="BAM88008.1"/>
    </source>
</evidence>
<keyword evidence="3 5" id="KW-1133">Transmembrane helix</keyword>
<dbReference type="Pfam" id="PF01740">
    <property type="entry name" value="STAS"/>
    <property type="match status" value="1"/>
</dbReference>
<feature type="transmembrane region" description="Helical" evidence="5">
    <location>
        <begin position="109"/>
        <end position="130"/>
    </location>
</feature>
<evidence type="ECO:0000256" key="5">
    <source>
        <dbReference type="SAM" id="Phobius"/>
    </source>
</evidence>
<feature type="transmembrane region" description="Helical" evidence="5">
    <location>
        <begin position="360"/>
        <end position="382"/>
    </location>
</feature>
<evidence type="ECO:0000256" key="4">
    <source>
        <dbReference type="ARBA" id="ARBA00023136"/>
    </source>
</evidence>
<feature type="transmembrane region" description="Helical" evidence="5">
    <location>
        <begin position="21"/>
        <end position="40"/>
    </location>
</feature>
<evidence type="ECO:0000256" key="1">
    <source>
        <dbReference type="ARBA" id="ARBA00004141"/>
    </source>
</evidence>
<evidence type="ECO:0000313" key="8">
    <source>
        <dbReference type="Proteomes" id="UP000011841"/>
    </source>
</evidence>
<dbReference type="AlphaFoldDB" id="M4Z3R8"/>
<feature type="domain" description="STAS" evidence="6">
    <location>
        <begin position="444"/>
        <end position="558"/>
    </location>
</feature>
<dbReference type="GO" id="GO:0016020">
    <property type="term" value="C:membrane"/>
    <property type="evidence" value="ECO:0007669"/>
    <property type="project" value="UniProtKB-SubCell"/>
</dbReference>
<feature type="transmembrane region" description="Helical" evidence="5">
    <location>
        <begin position="256"/>
        <end position="274"/>
    </location>
</feature>
<dbReference type="STRING" id="1245469.S58_20010"/>
<dbReference type="EMBL" id="AP012603">
    <property type="protein sequence ID" value="BAM88008.1"/>
    <property type="molecule type" value="Genomic_DNA"/>
</dbReference>
<dbReference type="GO" id="GO:0055085">
    <property type="term" value="P:transmembrane transport"/>
    <property type="evidence" value="ECO:0007669"/>
    <property type="project" value="InterPro"/>
</dbReference>
<comment type="subcellular location">
    <subcellularLocation>
        <location evidence="1">Membrane</location>
        <topology evidence="1">Multi-pass membrane protein</topology>
    </subcellularLocation>
</comment>
<dbReference type="InterPro" id="IPR001902">
    <property type="entry name" value="SLC26A/SulP_fam"/>
</dbReference>
<dbReference type="PATRIC" id="fig|1245469.3.peg.2049"/>
<evidence type="ECO:0000256" key="2">
    <source>
        <dbReference type="ARBA" id="ARBA00022692"/>
    </source>
</evidence>
<name>M4Z3R8_9BRAD</name>
<accession>M4Z3R8</accession>
<dbReference type="OrthoDB" id="9769739at2"/>
<dbReference type="SUPFAM" id="SSF52091">
    <property type="entry name" value="SpoIIaa-like"/>
    <property type="match status" value="1"/>
</dbReference>
<dbReference type="PANTHER" id="PTHR11814">
    <property type="entry name" value="SULFATE TRANSPORTER"/>
    <property type="match status" value="1"/>
</dbReference>
<dbReference type="Pfam" id="PF00916">
    <property type="entry name" value="Sulfate_transp"/>
    <property type="match status" value="1"/>
</dbReference>
<dbReference type="PROSITE" id="PS50801">
    <property type="entry name" value="STAS"/>
    <property type="match status" value="1"/>
</dbReference>
<dbReference type="Proteomes" id="UP000011841">
    <property type="component" value="Chromosome"/>
</dbReference>
<reference evidence="7 8" key="1">
    <citation type="journal article" date="2013" name="Appl. Environ. Microbiol.">
        <title>Genome analysis suggests that the soil oligotrophic bacterium Agromonas oligotrophica (Bradyrhizobium oligotrophicum) is a nitrogen-fixing symbiont of Aeschynomene indica.</title>
        <authorList>
            <person name="Okubo T."/>
            <person name="Fukushima S."/>
            <person name="Itakura M."/>
            <person name="Oshima K."/>
            <person name="Longtonglang A."/>
            <person name="Teaumroong N."/>
            <person name="Mitsui H."/>
            <person name="Hattori M."/>
            <person name="Hattori R."/>
            <person name="Hattori T."/>
            <person name="Minamisawa K."/>
        </authorList>
    </citation>
    <scope>NUCLEOTIDE SEQUENCE [LARGE SCALE GENOMIC DNA]</scope>
    <source>
        <strain evidence="7 8">S58</strain>
    </source>
</reference>
<feature type="transmembrane region" description="Helical" evidence="5">
    <location>
        <begin position="209"/>
        <end position="228"/>
    </location>
</feature>
<dbReference type="KEGG" id="aol:S58_20010"/>
<feature type="transmembrane region" description="Helical" evidence="5">
    <location>
        <begin position="333"/>
        <end position="353"/>
    </location>
</feature>
<dbReference type="CDD" id="cd07042">
    <property type="entry name" value="STAS_SulP_like_sulfate_transporter"/>
    <property type="match status" value="1"/>
</dbReference>
<dbReference type="HOGENOM" id="CLU_003182_13_0_5"/>
<keyword evidence="4 5" id="KW-0472">Membrane</keyword>
<dbReference type="eggNOG" id="COG0659">
    <property type="taxonomic scope" value="Bacteria"/>
</dbReference>
<dbReference type="RefSeq" id="WP_015665135.1">
    <property type="nucleotide sequence ID" value="NC_020453.1"/>
</dbReference>
<dbReference type="InterPro" id="IPR036513">
    <property type="entry name" value="STAS_dom_sf"/>
</dbReference>
<feature type="transmembrane region" description="Helical" evidence="5">
    <location>
        <begin position="142"/>
        <end position="164"/>
    </location>
</feature>
<feature type="transmembrane region" description="Helical" evidence="5">
    <location>
        <begin position="184"/>
        <end position="202"/>
    </location>
</feature>
<dbReference type="InterPro" id="IPR011547">
    <property type="entry name" value="SLC26A/SulP_dom"/>
</dbReference>